<dbReference type="Proteomes" id="UP000480410">
    <property type="component" value="Unassembled WGS sequence"/>
</dbReference>
<dbReference type="SMART" id="SM00304">
    <property type="entry name" value="HAMP"/>
    <property type="match status" value="1"/>
</dbReference>
<feature type="compositionally biased region" description="Basic and acidic residues" evidence="3">
    <location>
        <begin position="22"/>
        <end position="33"/>
    </location>
</feature>
<comment type="caution">
    <text evidence="7">The sequence shown here is derived from an EMBL/GenBank/DDBJ whole genome shotgun (WGS) entry which is preliminary data.</text>
</comment>
<proteinExistence type="inferred from homology"/>
<dbReference type="InterPro" id="IPR051310">
    <property type="entry name" value="MCP_chemotaxis"/>
</dbReference>
<feature type="domain" description="HBM" evidence="6">
    <location>
        <begin position="58"/>
        <end position="295"/>
    </location>
</feature>
<dbReference type="Pfam" id="PF00672">
    <property type="entry name" value="HAMP"/>
    <property type="match status" value="1"/>
</dbReference>
<keyword evidence="4" id="KW-1133">Transmembrane helix</keyword>
<dbReference type="SUPFAM" id="SSF158472">
    <property type="entry name" value="HAMP domain-like"/>
    <property type="match status" value="1"/>
</dbReference>
<dbReference type="PANTHER" id="PTHR43531">
    <property type="entry name" value="PROTEIN ICFG"/>
    <property type="match status" value="1"/>
</dbReference>
<evidence type="ECO:0000256" key="1">
    <source>
        <dbReference type="ARBA" id="ARBA00022500"/>
    </source>
</evidence>
<dbReference type="Pfam" id="PF16591">
    <property type="entry name" value="HBM"/>
    <property type="match status" value="1"/>
</dbReference>
<dbReference type="GO" id="GO:0004888">
    <property type="term" value="F:transmembrane signaling receptor activity"/>
    <property type="evidence" value="ECO:0007669"/>
    <property type="project" value="TreeGrafter"/>
</dbReference>
<dbReference type="AlphaFoldDB" id="A0A6M0CVY7"/>
<keyword evidence="1" id="KW-0145">Chemotaxis</keyword>
<evidence type="ECO:0000259" key="6">
    <source>
        <dbReference type="PROSITE" id="PS51753"/>
    </source>
</evidence>
<dbReference type="EMBL" id="JAAHBV010000248">
    <property type="protein sequence ID" value="NER60543.1"/>
    <property type="molecule type" value="Genomic_DNA"/>
</dbReference>
<comment type="similarity">
    <text evidence="2">Belongs to the methyl-accepting chemotaxis (MCP) protein family.</text>
</comment>
<feature type="region of interest" description="Disordered" evidence="3">
    <location>
        <begin position="1"/>
        <end position="67"/>
    </location>
</feature>
<feature type="domain" description="HAMP" evidence="5">
    <location>
        <begin position="322"/>
        <end position="374"/>
    </location>
</feature>
<dbReference type="Gene3D" id="6.10.340.10">
    <property type="match status" value="1"/>
</dbReference>
<evidence type="ECO:0000259" key="5">
    <source>
        <dbReference type="PROSITE" id="PS50885"/>
    </source>
</evidence>
<feature type="transmembrane region" description="Helical" evidence="4">
    <location>
        <begin position="300"/>
        <end position="320"/>
    </location>
</feature>
<reference evidence="7 8" key="1">
    <citation type="submission" date="2020-02" db="EMBL/GenBank/DDBJ databases">
        <title>Broccoli isolated Pseudomonas sp.</title>
        <authorList>
            <person name="Fujikawa T."/>
            <person name="Sawada H."/>
        </authorList>
    </citation>
    <scope>NUCLEOTIDE SEQUENCE [LARGE SCALE GENOMIC DNA]</scope>
    <source>
        <strain evidence="7 8">MAFF212428</strain>
    </source>
</reference>
<evidence type="ECO:0000256" key="4">
    <source>
        <dbReference type="SAM" id="Phobius"/>
    </source>
</evidence>
<evidence type="ECO:0000313" key="7">
    <source>
        <dbReference type="EMBL" id="NER60543.1"/>
    </source>
</evidence>
<name>A0A6M0CVY7_9PSED</name>
<gene>
    <name evidence="7" type="ORF">G3435_12165</name>
</gene>
<evidence type="ECO:0000313" key="8">
    <source>
        <dbReference type="Proteomes" id="UP000480410"/>
    </source>
</evidence>
<keyword evidence="4" id="KW-0812">Transmembrane</keyword>
<accession>A0A6M0CVY7</accession>
<dbReference type="CDD" id="cd06225">
    <property type="entry name" value="HAMP"/>
    <property type="match status" value="1"/>
</dbReference>
<dbReference type="PROSITE" id="PS51753">
    <property type="entry name" value="HBM"/>
    <property type="match status" value="1"/>
</dbReference>
<feature type="region of interest" description="Disordered" evidence="3">
    <location>
        <begin position="380"/>
        <end position="414"/>
    </location>
</feature>
<evidence type="ECO:0000256" key="2">
    <source>
        <dbReference type="ARBA" id="ARBA00029447"/>
    </source>
</evidence>
<dbReference type="GO" id="GO:0006935">
    <property type="term" value="P:chemotaxis"/>
    <property type="evidence" value="ECO:0007669"/>
    <property type="project" value="UniProtKB-KW"/>
</dbReference>
<keyword evidence="4" id="KW-0472">Membrane</keyword>
<dbReference type="GO" id="GO:0007165">
    <property type="term" value="P:signal transduction"/>
    <property type="evidence" value="ECO:0007669"/>
    <property type="project" value="InterPro"/>
</dbReference>
<organism evidence="7 8">
    <name type="scientific">Pseudomonas brassicae</name>
    <dbReference type="NCBI Taxonomy" id="2708063"/>
    <lineage>
        <taxon>Bacteria</taxon>
        <taxon>Pseudomonadati</taxon>
        <taxon>Pseudomonadota</taxon>
        <taxon>Gammaproteobacteria</taxon>
        <taxon>Pseudomonadales</taxon>
        <taxon>Pseudomonadaceae</taxon>
        <taxon>Pseudomonas</taxon>
    </lineage>
</organism>
<dbReference type="InterPro" id="IPR003660">
    <property type="entry name" value="HAMP_dom"/>
</dbReference>
<dbReference type="SMART" id="SM01358">
    <property type="entry name" value="HBM"/>
    <property type="match status" value="1"/>
</dbReference>
<evidence type="ECO:0000256" key="3">
    <source>
        <dbReference type="SAM" id="MobiDB-lite"/>
    </source>
</evidence>
<protein>
    <submittedName>
        <fullName evidence="7">HAMP domain-containing protein</fullName>
    </submittedName>
</protein>
<dbReference type="PROSITE" id="PS50885">
    <property type="entry name" value="HAMP"/>
    <property type="match status" value="1"/>
</dbReference>
<dbReference type="GO" id="GO:0005886">
    <property type="term" value="C:plasma membrane"/>
    <property type="evidence" value="ECO:0007669"/>
    <property type="project" value="TreeGrafter"/>
</dbReference>
<dbReference type="PANTHER" id="PTHR43531:SF11">
    <property type="entry name" value="METHYL-ACCEPTING CHEMOTAXIS PROTEIN 3"/>
    <property type="match status" value="1"/>
</dbReference>
<dbReference type="InterPro" id="IPR032255">
    <property type="entry name" value="HBM"/>
</dbReference>
<sequence>MTKNSNRPLTRPHAIDPGSTQGERHIGEGEAGPRFRQHCAGDGTPGRRRHQRPEHPDEPRRSPGVVNHLLDHTNDIRAARLSFEHHGEQVYVTQLQASYAALVPLIEQNRQRIQDPPSLQHLETVVEHMKDYMEQFQQLQLTQQDIGRLQADADRLGEALQEGVRELTEALLRDEGSGVQPALGQLNNALSDLRQNNLAMMREGSANRLGKVRDAQARASTSLQQLGARLSSGRQAALSALAGEFTQYLQLAERFATNVAQQAQYRTVLIKDIESSLEATNNLIARQNQLSAEESARNRALMLALLLLAAILGALIGWVITRQITLPLQQAVQIAQRIGAGDLTDNTSPTRQDEFGHLLQALSKGGENLRSVLAQVGSVTRQLSAAPKRSRRSPSRPVPGSTARRSRPTRWPPP</sequence>